<comment type="caution">
    <text evidence="1">The sequence shown here is derived from an EMBL/GenBank/DDBJ whole genome shotgun (WGS) entry which is preliminary data.</text>
</comment>
<gene>
    <name evidence="1" type="ORF">LOY88_002969</name>
</gene>
<proteinExistence type="predicted"/>
<reference evidence="1" key="1">
    <citation type="journal article" date="2022" name="bioRxiv">
        <title>Population genetic analysis of Ophidiomyces ophidiicola, the causative agent of snake fungal disease, indicates recent introductions to the USA.</title>
        <authorList>
            <person name="Ladner J.T."/>
            <person name="Palmer J.M."/>
            <person name="Ettinger C.L."/>
            <person name="Stajich J.E."/>
            <person name="Farrell T.M."/>
            <person name="Glorioso B.M."/>
            <person name="Lawson B."/>
            <person name="Price S.J."/>
            <person name="Stengle A.G."/>
            <person name="Grear D.A."/>
            <person name="Lorch J.M."/>
        </authorList>
    </citation>
    <scope>NUCLEOTIDE SEQUENCE</scope>
    <source>
        <strain evidence="1">NWHC 24266-5</strain>
    </source>
</reference>
<dbReference type="EMBL" id="JALBCA010000037">
    <property type="protein sequence ID" value="KAI2387639.1"/>
    <property type="molecule type" value="Genomic_DNA"/>
</dbReference>
<evidence type="ECO:0000313" key="1">
    <source>
        <dbReference type="EMBL" id="KAI2387639.1"/>
    </source>
</evidence>
<name>A0ACB8UXG7_9EURO</name>
<protein>
    <submittedName>
        <fullName evidence="1">Uncharacterized protein</fullName>
    </submittedName>
</protein>
<accession>A0ACB8UXG7</accession>
<organism evidence="1">
    <name type="scientific">Ophidiomyces ophidiicola</name>
    <dbReference type="NCBI Taxonomy" id="1387563"/>
    <lineage>
        <taxon>Eukaryota</taxon>
        <taxon>Fungi</taxon>
        <taxon>Dikarya</taxon>
        <taxon>Ascomycota</taxon>
        <taxon>Pezizomycotina</taxon>
        <taxon>Eurotiomycetes</taxon>
        <taxon>Eurotiomycetidae</taxon>
        <taxon>Onygenales</taxon>
        <taxon>Onygenaceae</taxon>
        <taxon>Ophidiomyces</taxon>
    </lineage>
</organism>
<sequence>MTNQSGSPQSSGSSPFDPYSADSLEDPMEGAARSLGQGSPSPDDQAEASDAMETSVSIQRTTGTFSSRNGTLCCPPESPKQDTSLDQQRKRKRNAPDKPPIDQGSNPENNDGYNVAENGSKLPTGIHPLDPNKRLKLSANQSSSLAVPLDRSNLPGEMWQHVFTFLPPVSLGRLLKVNNTFKNLLTDAPVKRSTRGLLKFIHPNHIWSSSRKTFHPGMPRPLSSLSELDMWRLVCGTGCQFCKKSSFSSLDGSLWEGGPGPNGTRIIWPFAVRACSDCLQKNCEKEMDLLFSSTLPTLLIPAIPFAFFTSSMHFVSSVILRSSQVPSGLSLTKFYLKSQIEAMKDKFEEVKVLGAATAEEWAKGLEGDGKEKIADSARWEQWEATGSLRTFWATLKGQNGRPNKPDHIETVPHSSNAAGSNNSPNCNFPSRPGRPSFSTNSHGSALPSRPLSSGAQKTTGNSVQPSLHHRSERSIREVNEAKFNRKAEIERRCATLDPPLSASVLSHMDSFQAAIQIPHPFTDRDWEILKPRLLSQRDVAERREQERIQQDKILQAKSEERRQQEAQLKEAKELLDKEWDDIQRPIRERMATYADQIIREGWRDGEGVTKDKCPKFAADVLMYVRDKFYNNITKQDAISRGLGKPIEEDKPGAPPTRKLILENMKWIFDQKIKPLTDPHQKELFLCNGCENNSKYYGFEGVVQHYAAKHTSVLSLGSVVVHWRAEWPEQPPFHPNPNAARAFMFAMPRPTMGQPHHGYQGNSLGPDPYPQISPAPYRRTPYGTPYAYGSGPYRPPSPASSQYYPPQQGNYPYPGPPSGYPPNGPFDPHAQPPPPNPVYGSPYPGQGYPPPYAGPEARPPMPSAPYPAPFGPPHAPSYGPAFSGNPHTSRPGPAPSNKSNPNSQAFGFYQAQVDELAKHARAIWNGTSGIKDLPHNVRAHVLLHHVVIRFLERFGHEPPLALFSDALNTHPQMKPIRNLSGLVCKTCTIPGTTHGRRGRGHDRKPFTLPAVISHFLSVHLSRDDPPPDWKTKMIGLPDDSVISSLAQTPGVDPTKFQLIVAAFPWVFRPTALDMADNDNSSMGEGLNSKKDLPPRGHSAGERGKRPRHHSAGIKSENVICDSHHGHLEVAVDDFPKFIESPLNDGSKHLESPKEDEYDPHRPAFIEHGRDPGSRLENHRMRPKSLNSAHIQDIDPIQASLLAEKSAPDSRVDIHKLSHRQGPSLESSNRQYSERLSKADLTGAEAISGFPDDPHHGIHQSEVQSRNVSEDGEVAEPLPPREARPKPNSPFEELSAAERFLSSFVPGQDPDDYKSKAGEAHRSHEPSGAQWLDPEDMDPRRWRTDVGGTAEGSVTGDVPRDGRRSWGARTNSPTTARGYREFEQRVDVENTMAGRHANAVSPEPRHGRRALAYSDTRHQAENVSRRPQSRFDRYEAQRQGSLRPRSRSPKAHDALALEQTYYRDRSPRVRTRRPTYSDYPPPESYYDRVPLEHTGPYTRVPSHSQYQYMDDPRYTDRPFDGAVEYIPVRVSGREQQNPTAYYIERPVHRDMAKEYVDYEMEYRRQPVYEEQPQYYPAETIPHHGEGAPGPMTRRARYR</sequence>